<dbReference type="Pfam" id="PF00248">
    <property type="entry name" value="Aldo_ket_red"/>
    <property type="match status" value="1"/>
</dbReference>
<evidence type="ECO:0000313" key="5">
    <source>
        <dbReference type="Proteomes" id="UP000432015"/>
    </source>
</evidence>
<comment type="caution">
    <text evidence="4">The sequence shown here is derived from an EMBL/GenBank/DDBJ whole genome shotgun (WGS) entry which is preliminary data.</text>
</comment>
<dbReference type="InterPro" id="IPR036812">
    <property type="entry name" value="NAD(P)_OxRdtase_dom_sf"/>
</dbReference>
<feature type="region of interest" description="Disordered" evidence="2">
    <location>
        <begin position="316"/>
        <end position="342"/>
    </location>
</feature>
<name>A0A7K1KSN8_9ACTN</name>
<evidence type="ECO:0000256" key="2">
    <source>
        <dbReference type="SAM" id="MobiDB-lite"/>
    </source>
</evidence>
<dbReference type="PRINTS" id="PR00069">
    <property type="entry name" value="ALDKETRDTASE"/>
</dbReference>
<dbReference type="CDD" id="cd19076">
    <property type="entry name" value="AKR_AKR13A_13D"/>
    <property type="match status" value="1"/>
</dbReference>
<reference evidence="4 5" key="1">
    <citation type="submission" date="2019-11" db="EMBL/GenBank/DDBJ databases">
        <authorList>
            <person name="Cao P."/>
        </authorList>
    </citation>
    <scope>NUCLEOTIDE SEQUENCE [LARGE SCALE GENOMIC DNA]</scope>
    <source>
        <strain evidence="4 5">NEAU-AAG5</strain>
    </source>
</reference>
<evidence type="ECO:0000256" key="1">
    <source>
        <dbReference type="ARBA" id="ARBA00023002"/>
    </source>
</evidence>
<dbReference type="InterPro" id="IPR050791">
    <property type="entry name" value="Aldo-Keto_reductase"/>
</dbReference>
<dbReference type="EMBL" id="WOFH01000001">
    <property type="protein sequence ID" value="MUN35179.1"/>
    <property type="molecule type" value="Genomic_DNA"/>
</dbReference>
<dbReference type="Gene3D" id="3.20.20.100">
    <property type="entry name" value="NADP-dependent oxidoreductase domain"/>
    <property type="match status" value="1"/>
</dbReference>
<dbReference type="GO" id="GO:0016491">
    <property type="term" value="F:oxidoreductase activity"/>
    <property type="evidence" value="ECO:0007669"/>
    <property type="project" value="UniProtKB-KW"/>
</dbReference>
<sequence length="342" mass="36944">MQQRTLGSTGLTVGAIGLGCMGMSFAYSPGRRDDEESVRVVHTAIDRGVTLIDTADVYGPFTNEELVGRALRDRRDEVVLASKCGLVVRDGEIVPSGHPDHIRAAAEGSLRRLGVDVIDLYQLHRVDPRVPVEESWGAMAQLVIEGKVHHIGMSEADVDQLAAAHAIHPVATVQSELSLWSRDQLDKVVPWCREHDAAFIAYSPLGRGYLTGVLTTADQLEEGDWRRGNPRFQAETIERNRRVVAVVDEVARERGATPAQVALAWVLALGEDIVPIPGTKRLTYLEENLGAADVRLTAADLEALAPLADQVTGTRYCSRSIPRPPPPCDGGTGRMTAGSAPG</sequence>
<dbReference type="PANTHER" id="PTHR43625:SF40">
    <property type="entry name" value="ALDO-KETO REDUCTASE YAKC [NADP(+)]"/>
    <property type="match status" value="1"/>
</dbReference>
<protein>
    <submittedName>
        <fullName evidence="4">Aldo/keto reductase</fullName>
    </submittedName>
</protein>
<organism evidence="4 5">
    <name type="scientific">Actinomadura litoris</name>
    <dbReference type="NCBI Taxonomy" id="2678616"/>
    <lineage>
        <taxon>Bacteria</taxon>
        <taxon>Bacillati</taxon>
        <taxon>Actinomycetota</taxon>
        <taxon>Actinomycetes</taxon>
        <taxon>Streptosporangiales</taxon>
        <taxon>Thermomonosporaceae</taxon>
        <taxon>Actinomadura</taxon>
    </lineage>
</organism>
<dbReference type="InterPro" id="IPR020471">
    <property type="entry name" value="AKR"/>
</dbReference>
<dbReference type="PANTHER" id="PTHR43625">
    <property type="entry name" value="AFLATOXIN B1 ALDEHYDE REDUCTASE"/>
    <property type="match status" value="1"/>
</dbReference>
<evidence type="ECO:0000259" key="3">
    <source>
        <dbReference type="Pfam" id="PF00248"/>
    </source>
</evidence>
<keyword evidence="1" id="KW-0560">Oxidoreductase</keyword>
<dbReference type="Proteomes" id="UP000432015">
    <property type="component" value="Unassembled WGS sequence"/>
</dbReference>
<feature type="domain" description="NADP-dependent oxidoreductase" evidence="3">
    <location>
        <begin position="16"/>
        <end position="304"/>
    </location>
</feature>
<evidence type="ECO:0000313" key="4">
    <source>
        <dbReference type="EMBL" id="MUN35179.1"/>
    </source>
</evidence>
<dbReference type="GO" id="GO:0005737">
    <property type="term" value="C:cytoplasm"/>
    <property type="evidence" value="ECO:0007669"/>
    <property type="project" value="TreeGrafter"/>
</dbReference>
<accession>A0A7K1KSN8</accession>
<dbReference type="SUPFAM" id="SSF51430">
    <property type="entry name" value="NAD(P)-linked oxidoreductase"/>
    <property type="match status" value="1"/>
</dbReference>
<dbReference type="PROSITE" id="PS51257">
    <property type="entry name" value="PROKAR_LIPOPROTEIN"/>
    <property type="match status" value="1"/>
</dbReference>
<gene>
    <name evidence="4" type="ORF">GNZ18_00960</name>
</gene>
<dbReference type="AlphaFoldDB" id="A0A7K1KSN8"/>
<keyword evidence="5" id="KW-1185">Reference proteome</keyword>
<dbReference type="InterPro" id="IPR023210">
    <property type="entry name" value="NADP_OxRdtase_dom"/>
</dbReference>
<proteinExistence type="predicted"/>